<reference evidence="1 2" key="1">
    <citation type="submission" date="2012-05" db="EMBL/GenBank/DDBJ databases">
        <title>Noncontiguous Finished plasmid 1 of genome of Chamaesiphon sp. PCC 6605.</title>
        <authorList>
            <consortium name="US DOE Joint Genome Institute"/>
            <person name="Gugger M."/>
            <person name="Coursin T."/>
            <person name="Rippka R."/>
            <person name="Tandeau De Marsac N."/>
            <person name="Huntemann M."/>
            <person name="Wei C.-L."/>
            <person name="Han J."/>
            <person name="Detter J.C."/>
            <person name="Han C."/>
            <person name="Tapia R."/>
            <person name="Chen A."/>
            <person name="Kyrpides N."/>
            <person name="Mavromatis K."/>
            <person name="Markowitz V."/>
            <person name="Szeto E."/>
            <person name="Ivanova N."/>
            <person name="Pagani I."/>
            <person name="Pati A."/>
            <person name="Goodwin L."/>
            <person name="Nordberg H.P."/>
            <person name="Cantor M.N."/>
            <person name="Hua S.X."/>
            <person name="Woyke T."/>
            <person name="Kerfeld C.A."/>
        </authorList>
    </citation>
    <scope>NUCLEOTIDE SEQUENCE [LARGE SCALE GENOMIC DNA]</scope>
    <source>
        <strain evidence="2">ATCC 27169 / PCC 6605</strain>
        <plasmid evidence="2">Plasmid pCHA6605.01</plasmid>
    </source>
</reference>
<gene>
    <name evidence="1" type="ORF">Cha6605_6305</name>
</gene>
<geneLocation type="plasmid" evidence="1 2">
    <name>pCHA6605.01</name>
</geneLocation>
<accession>K9US84</accession>
<evidence type="ECO:0000313" key="1">
    <source>
        <dbReference type="EMBL" id="AFY97129.1"/>
    </source>
</evidence>
<dbReference type="EMBL" id="CP003601">
    <property type="protein sequence ID" value="AFY97129.1"/>
    <property type="molecule type" value="Genomic_DNA"/>
</dbReference>
<organism evidence="1 2">
    <name type="scientific">Chamaesiphon minutus (strain ATCC 27169 / PCC 6605)</name>
    <dbReference type="NCBI Taxonomy" id="1173020"/>
    <lineage>
        <taxon>Bacteria</taxon>
        <taxon>Bacillati</taxon>
        <taxon>Cyanobacteriota</taxon>
        <taxon>Cyanophyceae</taxon>
        <taxon>Gomontiellales</taxon>
        <taxon>Chamaesiphonaceae</taxon>
        <taxon>Chamaesiphon</taxon>
    </lineage>
</organism>
<dbReference type="AlphaFoldDB" id="K9US84"/>
<protein>
    <submittedName>
        <fullName evidence="1">Uncharacterized protein</fullName>
    </submittedName>
</protein>
<sequence length="162" mass="18618">MPQPQSAYPSCNSSLEHVPIESDLISLQMSRSTQTQQEIVAAYCQNSTKFATEYQIRMASVTKDSIYSNWSIEAKNVILAQANHRGNYWVFDAGHCTYLVPAKRRYIDSHAYTIASWIFRGHNYTPDYLNIELIRPAILMPLESDSNLQIWQLHQQGELIFS</sequence>
<dbReference type="InterPro" id="IPR023296">
    <property type="entry name" value="Glyco_hydro_beta-prop_sf"/>
</dbReference>
<keyword evidence="2" id="KW-1185">Reference proteome</keyword>
<dbReference type="RefSeq" id="WP_015329013.1">
    <property type="nucleotide sequence ID" value="NC_020053.1"/>
</dbReference>
<dbReference type="SUPFAM" id="SSF75005">
    <property type="entry name" value="Arabinanase/levansucrase/invertase"/>
    <property type="match status" value="1"/>
</dbReference>
<dbReference type="Proteomes" id="UP000010366">
    <property type="component" value="Plasmid pCHA6605.01"/>
</dbReference>
<name>K9US84_CHAP6</name>
<evidence type="ECO:0000313" key="2">
    <source>
        <dbReference type="Proteomes" id="UP000010366"/>
    </source>
</evidence>
<proteinExistence type="predicted"/>
<dbReference type="KEGG" id="cmp:Cha6605_6305"/>
<keyword evidence="1" id="KW-0614">Plasmid</keyword>
<dbReference type="HOGENOM" id="CLU_1632406_0_0_3"/>